<dbReference type="PROSITE" id="PS50157">
    <property type="entry name" value="ZINC_FINGER_C2H2_2"/>
    <property type="match status" value="1"/>
</dbReference>
<keyword evidence="1" id="KW-0863">Zinc-finger</keyword>
<feature type="domain" description="C2H2-type" evidence="3">
    <location>
        <begin position="461"/>
        <end position="498"/>
    </location>
</feature>
<dbReference type="AlphaFoldDB" id="A0A9P0QMF3"/>
<comment type="caution">
    <text evidence="4">The sequence shown here is derived from an EMBL/GenBank/DDBJ whole genome shotgun (WGS) entry which is preliminary data.</text>
</comment>
<protein>
    <submittedName>
        <fullName evidence="4">Filamentous growth regulator 15</fullName>
    </submittedName>
</protein>
<proteinExistence type="predicted"/>
<evidence type="ECO:0000259" key="3">
    <source>
        <dbReference type="PROSITE" id="PS50157"/>
    </source>
</evidence>
<feature type="compositionally biased region" description="Basic and acidic residues" evidence="2">
    <location>
        <begin position="391"/>
        <end position="400"/>
    </location>
</feature>
<feature type="region of interest" description="Disordered" evidence="2">
    <location>
        <begin position="339"/>
        <end position="453"/>
    </location>
</feature>
<feature type="compositionally biased region" description="Low complexity" evidence="2">
    <location>
        <begin position="60"/>
        <end position="71"/>
    </location>
</feature>
<name>A0A9P0QMF3_9ASCO</name>
<organism evidence="4 5">
    <name type="scientific">[Candida] railenensis</name>
    <dbReference type="NCBI Taxonomy" id="45579"/>
    <lineage>
        <taxon>Eukaryota</taxon>
        <taxon>Fungi</taxon>
        <taxon>Dikarya</taxon>
        <taxon>Ascomycota</taxon>
        <taxon>Saccharomycotina</taxon>
        <taxon>Pichiomycetes</taxon>
        <taxon>Debaryomycetaceae</taxon>
        <taxon>Kurtzmaniella</taxon>
    </lineage>
</organism>
<dbReference type="OrthoDB" id="6910977at2759"/>
<dbReference type="InterPro" id="IPR013087">
    <property type="entry name" value="Znf_C2H2_type"/>
</dbReference>
<feature type="region of interest" description="Disordered" evidence="2">
    <location>
        <begin position="51"/>
        <end position="83"/>
    </location>
</feature>
<reference evidence="4" key="1">
    <citation type="submission" date="2022-03" db="EMBL/GenBank/DDBJ databases">
        <authorList>
            <person name="Legras J.-L."/>
            <person name="Devillers H."/>
            <person name="Grondin C."/>
        </authorList>
    </citation>
    <scope>NUCLEOTIDE SEQUENCE</scope>
    <source>
        <strain evidence="4">CLIB 1423</strain>
    </source>
</reference>
<dbReference type="EMBL" id="CAKXYY010000003">
    <property type="protein sequence ID" value="CAH2351248.1"/>
    <property type="molecule type" value="Genomic_DNA"/>
</dbReference>
<keyword evidence="5" id="KW-1185">Reference proteome</keyword>
<gene>
    <name evidence="4" type="ORF">CLIB1423_03S01992</name>
</gene>
<feature type="compositionally biased region" description="Low complexity" evidence="2">
    <location>
        <begin position="425"/>
        <end position="439"/>
    </location>
</feature>
<evidence type="ECO:0000313" key="5">
    <source>
        <dbReference type="Proteomes" id="UP000837801"/>
    </source>
</evidence>
<feature type="region of interest" description="Disordered" evidence="2">
    <location>
        <begin position="574"/>
        <end position="596"/>
    </location>
</feature>
<evidence type="ECO:0000313" key="4">
    <source>
        <dbReference type="EMBL" id="CAH2351248.1"/>
    </source>
</evidence>
<keyword evidence="1" id="KW-0479">Metal-binding</keyword>
<evidence type="ECO:0000256" key="2">
    <source>
        <dbReference type="SAM" id="MobiDB-lite"/>
    </source>
</evidence>
<sequence>MSSIAGLLGQTPSTPYYQAKKSSLMDLLSNPDAKENATSTAASIEEERAFSKGHDEDINSSQPLLPSSQSSVTSENKPVLERSDSVRLPAIGNDLPSLSINVPPVKDTQIGSIQSILYPESPNNGLPVAAAAGTAAASAATVSTGSKTIPLVSTSSLPSSPRSAVKKPATSYIELLTKNGKFTIDEIVEVLDVGIPETTKEYSEHLHKIANIIYENDNKLSLTQIQTLERKLYTLMNSLSSYQDPSEYVNSKLHLIVERNFDLFIKIATGNKSITLSTRTVRFLTSVMLALNYWEIYNLLSWKPAIYHFLMVIQFDLNECYFKFIKEYGEFTERLRLAKEEKERESATKGRRGRKKKIRSDNREDEDVPDDHDQFIMEVLSGNSRQKRRARVDSKLEAHKIIKKGSRGRPVGSGNSENKKKNRNNDNNGSNTSNINNTSPDVSGVDADGIKSSNYDPDVVHECQLPSADEPNKMCLRRFSRKYELIRHQETVHSKKKKLFKCYVCVKQNPPLGPRIFTRHDTLAKHIRVNHKISGKEAKAEVAYSKKHAEVVEEGDITVHVGRRKTKVDFELRAHMEKRRGSKDESINSQDEYSDE</sequence>
<dbReference type="Gene3D" id="3.30.160.60">
    <property type="entry name" value="Classic Zinc Finger"/>
    <property type="match status" value="1"/>
</dbReference>
<feature type="compositionally biased region" description="Basic and acidic residues" evidence="2">
    <location>
        <begin position="339"/>
        <end position="348"/>
    </location>
</feature>
<accession>A0A9P0QMF3</accession>
<keyword evidence="1" id="KW-0862">Zinc</keyword>
<dbReference type="Proteomes" id="UP000837801">
    <property type="component" value="Unassembled WGS sequence"/>
</dbReference>
<evidence type="ECO:0000256" key="1">
    <source>
        <dbReference type="PROSITE-ProRule" id="PRU00042"/>
    </source>
</evidence>
<feature type="compositionally biased region" description="Basic residues" evidence="2">
    <location>
        <begin position="349"/>
        <end position="358"/>
    </location>
</feature>
<dbReference type="GO" id="GO:0008270">
    <property type="term" value="F:zinc ion binding"/>
    <property type="evidence" value="ECO:0007669"/>
    <property type="project" value="UniProtKB-KW"/>
</dbReference>
<feature type="compositionally biased region" description="Polar residues" evidence="2">
    <location>
        <begin position="587"/>
        <end position="596"/>
    </location>
</feature>